<name>A0ABP6AV38_9ACTN</name>
<dbReference type="SUPFAM" id="SSF53271">
    <property type="entry name" value="PRTase-like"/>
    <property type="match status" value="1"/>
</dbReference>
<dbReference type="CDD" id="cd06223">
    <property type="entry name" value="PRTases_typeI"/>
    <property type="match status" value="1"/>
</dbReference>
<dbReference type="PANTHER" id="PTHR47505:SF1">
    <property type="entry name" value="DNA UTILIZATION PROTEIN YHGH"/>
    <property type="match status" value="1"/>
</dbReference>
<comment type="similarity">
    <text evidence="1">Belongs to the ComF/GntX family.</text>
</comment>
<accession>A0ABP6AV38</accession>
<dbReference type="PANTHER" id="PTHR47505">
    <property type="entry name" value="DNA UTILIZATION PROTEIN YHGH"/>
    <property type="match status" value="1"/>
</dbReference>
<evidence type="ECO:0000313" key="4">
    <source>
        <dbReference type="Proteomes" id="UP001499978"/>
    </source>
</evidence>
<dbReference type="Proteomes" id="UP001499978">
    <property type="component" value="Unassembled WGS sequence"/>
</dbReference>
<dbReference type="Pfam" id="PF00156">
    <property type="entry name" value="Pribosyltran"/>
    <property type="match status" value="1"/>
</dbReference>
<evidence type="ECO:0000256" key="1">
    <source>
        <dbReference type="ARBA" id="ARBA00008007"/>
    </source>
</evidence>
<evidence type="ECO:0000259" key="2">
    <source>
        <dbReference type="Pfam" id="PF00156"/>
    </source>
</evidence>
<dbReference type="RefSeq" id="WP_344172054.1">
    <property type="nucleotide sequence ID" value="NZ_BAAARY010000009.1"/>
</dbReference>
<feature type="domain" description="Phosphoribosyltransferase" evidence="2">
    <location>
        <begin position="179"/>
        <end position="224"/>
    </location>
</feature>
<protein>
    <submittedName>
        <fullName evidence="3">ComF family protein</fullName>
    </submittedName>
</protein>
<sequence>MSGRWWADLADLVAPAVCAGCRTATPALRRGACAACAATLAAQVPGPVPGPGGAFPVVAAGIYDGVLRELLLAYKERGRRQLAEPLGVLLARAVAVHGSDPVTLVGAPSTAAASRRRYGDHLSVLVRAATGRLRQAGIRADAVRALRARPRPDSAGLNARGRLAAAEASIHGAPWPLARLRRLGAGRRVLLIDDVLTTGATLAACAAELERCGVSVAGAVVLTVTPAPRRK</sequence>
<dbReference type="InterPro" id="IPR051910">
    <property type="entry name" value="ComF/GntX_DNA_util-trans"/>
</dbReference>
<evidence type="ECO:0000313" key="3">
    <source>
        <dbReference type="EMBL" id="GAA2523767.1"/>
    </source>
</evidence>
<proteinExistence type="inferred from homology"/>
<dbReference type="EMBL" id="BAAARY010000009">
    <property type="protein sequence ID" value="GAA2523767.1"/>
    <property type="molecule type" value="Genomic_DNA"/>
</dbReference>
<dbReference type="InterPro" id="IPR000836">
    <property type="entry name" value="PRTase_dom"/>
</dbReference>
<keyword evidence="4" id="KW-1185">Reference proteome</keyword>
<reference evidence="4" key="1">
    <citation type="journal article" date="2019" name="Int. J. Syst. Evol. Microbiol.">
        <title>The Global Catalogue of Microorganisms (GCM) 10K type strain sequencing project: providing services to taxonomists for standard genome sequencing and annotation.</title>
        <authorList>
            <consortium name="The Broad Institute Genomics Platform"/>
            <consortium name="The Broad Institute Genome Sequencing Center for Infectious Disease"/>
            <person name="Wu L."/>
            <person name="Ma J."/>
        </authorList>
    </citation>
    <scope>NUCLEOTIDE SEQUENCE [LARGE SCALE GENOMIC DNA]</scope>
    <source>
        <strain evidence="4">JCM 3367</strain>
    </source>
</reference>
<comment type="caution">
    <text evidence="3">The sequence shown here is derived from an EMBL/GenBank/DDBJ whole genome shotgun (WGS) entry which is preliminary data.</text>
</comment>
<organism evidence="3 4">
    <name type="scientific">Pilimelia columellifera subsp. columellifera</name>
    <dbReference type="NCBI Taxonomy" id="706583"/>
    <lineage>
        <taxon>Bacteria</taxon>
        <taxon>Bacillati</taxon>
        <taxon>Actinomycetota</taxon>
        <taxon>Actinomycetes</taxon>
        <taxon>Micromonosporales</taxon>
        <taxon>Micromonosporaceae</taxon>
        <taxon>Pilimelia</taxon>
    </lineage>
</organism>
<dbReference type="InterPro" id="IPR029057">
    <property type="entry name" value="PRTase-like"/>
</dbReference>
<dbReference type="Gene3D" id="3.40.50.2020">
    <property type="match status" value="1"/>
</dbReference>
<gene>
    <name evidence="3" type="ORF">GCM10010201_22710</name>
</gene>